<keyword evidence="3" id="KW-1185">Reference proteome</keyword>
<evidence type="ECO:0000256" key="1">
    <source>
        <dbReference type="SAM" id="Phobius"/>
    </source>
</evidence>
<feature type="transmembrane region" description="Helical" evidence="1">
    <location>
        <begin position="69"/>
        <end position="89"/>
    </location>
</feature>
<dbReference type="OrthoDB" id="1818981at2"/>
<evidence type="ECO:0000313" key="3">
    <source>
        <dbReference type="Proteomes" id="UP000632659"/>
    </source>
</evidence>
<organism evidence="2 3">
    <name type="scientific">Massiliimalia timonensis</name>
    <dbReference type="NCBI Taxonomy" id="1987501"/>
    <lineage>
        <taxon>Bacteria</taxon>
        <taxon>Bacillati</taxon>
        <taxon>Bacillota</taxon>
        <taxon>Clostridia</taxon>
        <taxon>Eubacteriales</taxon>
        <taxon>Oscillospiraceae</taxon>
        <taxon>Massiliimalia</taxon>
    </lineage>
</organism>
<proteinExistence type="predicted"/>
<evidence type="ECO:0000313" key="2">
    <source>
        <dbReference type="EMBL" id="MBC8610783.1"/>
    </source>
</evidence>
<dbReference type="Proteomes" id="UP000632659">
    <property type="component" value="Unassembled WGS sequence"/>
</dbReference>
<protein>
    <submittedName>
        <fullName evidence="2">Uncharacterized protein</fullName>
    </submittedName>
</protein>
<dbReference type="AlphaFoldDB" id="A0A8J6TUR1"/>
<keyword evidence="1" id="KW-1133">Transmembrane helix</keyword>
<dbReference type="EMBL" id="JACRTL010000003">
    <property type="protein sequence ID" value="MBC8610783.1"/>
    <property type="molecule type" value="Genomic_DNA"/>
</dbReference>
<keyword evidence="1" id="KW-0812">Transmembrane</keyword>
<comment type="caution">
    <text evidence="2">The sequence shown here is derived from an EMBL/GenBank/DDBJ whole genome shotgun (WGS) entry which is preliminary data.</text>
</comment>
<keyword evidence="1" id="KW-0472">Membrane</keyword>
<gene>
    <name evidence="2" type="ORF">H8702_06555</name>
</gene>
<dbReference type="RefSeq" id="WP_154825571.1">
    <property type="nucleotide sequence ID" value="NZ_FYDD01000004.1"/>
</dbReference>
<name>A0A8J6TUR1_9FIRM</name>
<accession>A0A8J6TUR1</accession>
<sequence length="265" mass="31161">MAEQEHTDLERLQKRKRQEAALRKQMQYINSLSPEDREKIYAKKHRPAEHIEPKTFKEKWANYWYHYKWLTFGCVAAVLIGGFFVYDMVTKEKYDMSIMMITKDYYDSESVGAYIDKTAQYCPDTDENEEQNISFMAIQMDRENSEQADPNFYMAQFVKMTSSISEGMDAVYLMDQDNYDFLTQEEGDVKFVDLSQFSDNENVEGDKYYIKNDALLGDVDAGNDLFLVLRAPDDMPNIDKDDVKELYETSKEYLINLMNQTPVEK</sequence>
<reference evidence="2" key="1">
    <citation type="submission" date="2020-08" db="EMBL/GenBank/DDBJ databases">
        <title>Genome public.</title>
        <authorList>
            <person name="Liu C."/>
            <person name="Sun Q."/>
        </authorList>
    </citation>
    <scope>NUCLEOTIDE SEQUENCE</scope>
    <source>
        <strain evidence="2">NSJ-15</strain>
    </source>
</reference>